<evidence type="ECO:0000313" key="2">
    <source>
        <dbReference type="Proteomes" id="UP001151760"/>
    </source>
</evidence>
<gene>
    <name evidence="1" type="ORF">Tco_1078664</name>
</gene>
<dbReference type="EMBL" id="BQNB010019863">
    <property type="protein sequence ID" value="GJT89819.1"/>
    <property type="molecule type" value="Genomic_DNA"/>
</dbReference>
<dbReference type="InterPro" id="IPR006912">
    <property type="entry name" value="Harbinger_derived_prot"/>
</dbReference>
<organism evidence="1 2">
    <name type="scientific">Tanacetum coccineum</name>
    <dbReference type="NCBI Taxonomy" id="301880"/>
    <lineage>
        <taxon>Eukaryota</taxon>
        <taxon>Viridiplantae</taxon>
        <taxon>Streptophyta</taxon>
        <taxon>Embryophyta</taxon>
        <taxon>Tracheophyta</taxon>
        <taxon>Spermatophyta</taxon>
        <taxon>Magnoliopsida</taxon>
        <taxon>eudicotyledons</taxon>
        <taxon>Gunneridae</taxon>
        <taxon>Pentapetalae</taxon>
        <taxon>asterids</taxon>
        <taxon>campanulids</taxon>
        <taxon>Asterales</taxon>
        <taxon>Asteraceae</taxon>
        <taxon>Asteroideae</taxon>
        <taxon>Anthemideae</taxon>
        <taxon>Anthemidinae</taxon>
        <taxon>Tanacetum</taxon>
    </lineage>
</organism>
<reference evidence="1" key="2">
    <citation type="submission" date="2022-01" db="EMBL/GenBank/DDBJ databases">
        <authorList>
            <person name="Yamashiro T."/>
            <person name="Shiraishi A."/>
            <person name="Satake H."/>
            <person name="Nakayama K."/>
        </authorList>
    </citation>
    <scope>NUCLEOTIDE SEQUENCE</scope>
</reference>
<dbReference type="Pfam" id="PF04827">
    <property type="entry name" value="Plant_tran"/>
    <property type="match status" value="1"/>
</dbReference>
<dbReference type="PANTHER" id="PTHR47150">
    <property type="entry name" value="OS12G0169200 PROTEIN"/>
    <property type="match status" value="1"/>
</dbReference>
<proteinExistence type="predicted"/>
<accession>A0ABQ5HQY2</accession>
<dbReference type="CDD" id="cd22249">
    <property type="entry name" value="UDM1_RNF168_RNF169-like"/>
    <property type="match status" value="1"/>
</dbReference>
<sequence>MGGSSSQQHTHQQLVLDEDALKVLDEEALRETTTTTTVNEHEICDEYLTEKQQHQLLLDEEALRETLEEEARAKKEWGRELEQEQEEKAERVRHQNYIYRERIEAEERLKADCFGPNPKYPLYYFRKRVRPDATGLPGFSVIMKCTSVIRQLAYGVTPDSLDEYLQIALIVCTGNGEIAQKHGMGNLLEGVNNYLTILNNSPLFDDLLDDIAPVAPFECNGVTFEKGYYLADDIYPQWSSFVKSFTVSNSEKNALFKWKQESARKDVERAFGVLQGHVFNGLIQRKYWKGSVLWIHCYCFIRSSKTQESVVSGSSLIPNRFCMLRSNLHTSLNALMVDEPGATVKVKVSPGVGVGESEQEGIVKDMGYRSYTLTYVVPKRGNYMHNYERTSRICSANELPAPMAPSTATMAVAQARATILLGSKNGFDI</sequence>
<name>A0ABQ5HQY2_9ASTR</name>
<comment type="caution">
    <text evidence="1">The sequence shown here is derived from an EMBL/GenBank/DDBJ whole genome shotgun (WGS) entry which is preliminary data.</text>
</comment>
<keyword evidence="2" id="KW-1185">Reference proteome</keyword>
<evidence type="ECO:0000313" key="1">
    <source>
        <dbReference type="EMBL" id="GJT89819.1"/>
    </source>
</evidence>
<protein>
    <submittedName>
        <fullName evidence="1">ALP1-like protein isoform X1</fullName>
    </submittedName>
</protein>
<dbReference type="Proteomes" id="UP001151760">
    <property type="component" value="Unassembled WGS sequence"/>
</dbReference>
<dbReference type="PANTHER" id="PTHR47150:SF5">
    <property type="entry name" value="OS07G0546750 PROTEIN"/>
    <property type="match status" value="1"/>
</dbReference>
<reference evidence="1" key="1">
    <citation type="journal article" date="2022" name="Int. J. Mol. Sci.">
        <title>Draft Genome of Tanacetum Coccineum: Genomic Comparison of Closely Related Tanacetum-Family Plants.</title>
        <authorList>
            <person name="Yamashiro T."/>
            <person name="Shiraishi A."/>
            <person name="Nakayama K."/>
            <person name="Satake H."/>
        </authorList>
    </citation>
    <scope>NUCLEOTIDE SEQUENCE</scope>
</reference>